<dbReference type="CDD" id="cd06171">
    <property type="entry name" value="Sigma70_r4"/>
    <property type="match status" value="1"/>
</dbReference>
<dbReference type="InterPro" id="IPR014284">
    <property type="entry name" value="RNA_pol_sigma-70_dom"/>
</dbReference>
<dbReference type="InterPro" id="IPR013249">
    <property type="entry name" value="RNA_pol_sigma70_r4_t2"/>
</dbReference>
<dbReference type="PANTHER" id="PTHR43133:SF8">
    <property type="entry name" value="RNA POLYMERASE SIGMA FACTOR HI_1459-RELATED"/>
    <property type="match status" value="1"/>
</dbReference>
<name>A0A9D0ZMX6_9FIRM</name>
<organism evidence="8 9">
    <name type="scientific">Candidatus Pullichristensenella stercorigallinarum</name>
    <dbReference type="NCBI Taxonomy" id="2840909"/>
    <lineage>
        <taxon>Bacteria</taxon>
        <taxon>Bacillati</taxon>
        <taxon>Bacillota</taxon>
        <taxon>Clostridia</taxon>
        <taxon>Candidatus Pullichristensenella</taxon>
    </lineage>
</organism>
<dbReference type="SUPFAM" id="SSF88946">
    <property type="entry name" value="Sigma2 domain of RNA polymerase sigma factors"/>
    <property type="match status" value="1"/>
</dbReference>
<dbReference type="GO" id="GO:0006352">
    <property type="term" value="P:DNA-templated transcription initiation"/>
    <property type="evidence" value="ECO:0007669"/>
    <property type="project" value="InterPro"/>
</dbReference>
<dbReference type="PANTHER" id="PTHR43133">
    <property type="entry name" value="RNA POLYMERASE ECF-TYPE SIGMA FACTO"/>
    <property type="match status" value="1"/>
</dbReference>
<evidence type="ECO:0000256" key="2">
    <source>
        <dbReference type="ARBA" id="ARBA00023015"/>
    </source>
</evidence>
<evidence type="ECO:0000256" key="1">
    <source>
        <dbReference type="ARBA" id="ARBA00010641"/>
    </source>
</evidence>
<dbReference type="GO" id="GO:0003677">
    <property type="term" value="F:DNA binding"/>
    <property type="evidence" value="ECO:0007669"/>
    <property type="project" value="UniProtKB-KW"/>
</dbReference>
<keyword evidence="2" id="KW-0805">Transcription regulation</keyword>
<keyword evidence="5" id="KW-0804">Transcription</keyword>
<dbReference type="InterPro" id="IPR013325">
    <property type="entry name" value="RNA_pol_sigma_r2"/>
</dbReference>
<reference evidence="8" key="2">
    <citation type="journal article" date="2021" name="PeerJ">
        <title>Extensive microbial diversity within the chicken gut microbiome revealed by metagenomics and culture.</title>
        <authorList>
            <person name="Gilroy R."/>
            <person name="Ravi A."/>
            <person name="Getino M."/>
            <person name="Pursley I."/>
            <person name="Horton D.L."/>
            <person name="Alikhan N.F."/>
            <person name="Baker D."/>
            <person name="Gharbi K."/>
            <person name="Hall N."/>
            <person name="Watson M."/>
            <person name="Adriaenssens E.M."/>
            <person name="Foster-Nyarko E."/>
            <person name="Jarju S."/>
            <person name="Secka A."/>
            <person name="Antonio M."/>
            <person name="Oren A."/>
            <person name="Chaudhuri R.R."/>
            <person name="La Ragione R."/>
            <person name="Hildebrand F."/>
            <person name="Pallen M.J."/>
        </authorList>
    </citation>
    <scope>NUCLEOTIDE SEQUENCE</scope>
    <source>
        <strain evidence="8">ChiSjej6B24-2974</strain>
    </source>
</reference>
<accession>A0A9D0ZMX6</accession>
<evidence type="ECO:0000313" key="8">
    <source>
        <dbReference type="EMBL" id="HIQ83199.1"/>
    </source>
</evidence>
<evidence type="ECO:0000259" key="6">
    <source>
        <dbReference type="Pfam" id="PF04542"/>
    </source>
</evidence>
<evidence type="ECO:0000259" key="7">
    <source>
        <dbReference type="Pfam" id="PF08281"/>
    </source>
</evidence>
<evidence type="ECO:0000313" key="9">
    <source>
        <dbReference type="Proteomes" id="UP000824260"/>
    </source>
</evidence>
<dbReference type="Pfam" id="PF04542">
    <property type="entry name" value="Sigma70_r2"/>
    <property type="match status" value="1"/>
</dbReference>
<feature type="domain" description="RNA polymerase sigma-70 region 2" evidence="6">
    <location>
        <begin position="29"/>
        <end position="91"/>
    </location>
</feature>
<dbReference type="InterPro" id="IPR039425">
    <property type="entry name" value="RNA_pol_sigma-70-like"/>
</dbReference>
<dbReference type="InterPro" id="IPR036388">
    <property type="entry name" value="WH-like_DNA-bd_sf"/>
</dbReference>
<dbReference type="AlphaFoldDB" id="A0A9D0ZMX6"/>
<dbReference type="InterPro" id="IPR013324">
    <property type="entry name" value="RNA_pol_sigma_r3/r4-like"/>
</dbReference>
<dbReference type="Gene3D" id="1.10.1740.10">
    <property type="match status" value="1"/>
</dbReference>
<dbReference type="InterPro" id="IPR007627">
    <property type="entry name" value="RNA_pol_sigma70_r2"/>
</dbReference>
<reference evidence="8" key="1">
    <citation type="submission" date="2020-10" db="EMBL/GenBank/DDBJ databases">
        <authorList>
            <person name="Gilroy R."/>
        </authorList>
    </citation>
    <scope>NUCLEOTIDE SEQUENCE</scope>
    <source>
        <strain evidence="8">ChiSjej6B24-2974</strain>
    </source>
</reference>
<evidence type="ECO:0000256" key="5">
    <source>
        <dbReference type="ARBA" id="ARBA00023163"/>
    </source>
</evidence>
<comment type="similarity">
    <text evidence="1">Belongs to the sigma-70 factor family. ECF subfamily.</text>
</comment>
<keyword evidence="3" id="KW-0731">Sigma factor</keyword>
<dbReference type="NCBIfam" id="TIGR02937">
    <property type="entry name" value="sigma70-ECF"/>
    <property type="match status" value="1"/>
</dbReference>
<dbReference type="EMBL" id="DVFZ01000087">
    <property type="protein sequence ID" value="HIQ83199.1"/>
    <property type="molecule type" value="Genomic_DNA"/>
</dbReference>
<sequence>MQMDEKTLIERAAKGDGQAFSELMAAQEGRMYAVALRMCGHREDAQDCLQEAMLRIYRSISSFKGQSSFATWVYRITMNTCLDELRRGKRRKASSLDERIEAGWSPVEDMDTPEHHAMRSEQRRALDRAIQELPEDMRSAVVLRDIQGCSYDEIADILNTNVGTIKSRISRARARLREILSAQMELFDRTNV</sequence>
<dbReference type="GO" id="GO:0016987">
    <property type="term" value="F:sigma factor activity"/>
    <property type="evidence" value="ECO:0007669"/>
    <property type="project" value="UniProtKB-KW"/>
</dbReference>
<protein>
    <submittedName>
        <fullName evidence="8">Sigma-70 family RNA polymerase sigma factor</fullName>
    </submittedName>
</protein>
<dbReference type="Proteomes" id="UP000824260">
    <property type="component" value="Unassembled WGS sequence"/>
</dbReference>
<feature type="domain" description="RNA polymerase sigma factor 70 region 4 type 2" evidence="7">
    <location>
        <begin position="123"/>
        <end position="176"/>
    </location>
</feature>
<gene>
    <name evidence="8" type="ORF">IAA52_08870</name>
</gene>
<proteinExistence type="inferred from homology"/>
<comment type="caution">
    <text evidence="8">The sequence shown here is derived from an EMBL/GenBank/DDBJ whole genome shotgun (WGS) entry which is preliminary data.</text>
</comment>
<evidence type="ECO:0000256" key="4">
    <source>
        <dbReference type="ARBA" id="ARBA00023125"/>
    </source>
</evidence>
<dbReference type="Pfam" id="PF08281">
    <property type="entry name" value="Sigma70_r4_2"/>
    <property type="match status" value="1"/>
</dbReference>
<keyword evidence="4" id="KW-0238">DNA-binding</keyword>
<dbReference type="Gene3D" id="1.10.10.10">
    <property type="entry name" value="Winged helix-like DNA-binding domain superfamily/Winged helix DNA-binding domain"/>
    <property type="match status" value="1"/>
</dbReference>
<evidence type="ECO:0000256" key="3">
    <source>
        <dbReference type="ARBA" id="ARBA00023082"/>
    </source>
</evidence>
<dbReference type="SUPFAM" id="SSF88659">
    <property type="entry name" value="Sigma3 and sigma4 domains of RNA polymerase sigma factors"/>
    <property type="match status" value="1"/>
</dbReference>